<dbReference type="GO" id="GO:0008237">
    <property type="term" value="F:metallopeptidase activity"/>
    <property type="evidence" value="ECO:0007669"/>
    <property type="project" value="UniProtKB-KW"/>
</dbReference>
<feature type="domain" description="PepSY" evidence="8">
    <location>
        <begin position="111"/>
        <end position="173"/>
    </location>
</feature>
<dbReference type="SUPFAM" id="SSF55486">
    <property type="entry name" value="Metalloproteases ('zincins'), catalytic domain"/>
    <property type="match status" value="1"/>
</dbReference>
<dbReference type="InterPro" id="IPR011096">
    <property type="entry name" value="FTP_domain"/>
</dbReference>
<keyword evidence="1" id="KW-0645">Protease</keyword>
<proteinExistence type="predicted"/>
<keyword evidence="3 7" id="KW-0732">Signal</keyword>
<dbReference type="PANTHER" id="PTHR33794">
    <property type="entry name" value="BACILLOLYSIN"/>
    <property type="match status" value="1"/>
</dbReference>
<dbReference type="Pfam" id="PF03413">
    <property type="entry name" value="PepSY"/>
    <property type="match status" value="1"/>
</dbReference>
<dbReference type="Pfam" id="PF18962">
    <property type="entry name" value="Por_Secre_tail"/>
    <property type="match status" value="1"/>
</dbReference>
<name>A0A246GAP9_9FLAO</name>
<evidence type="ECO:0000256" key="1">
    <source>
        <dbReference type="ARBA" id="ARBA00022670"/>
    </source>
</evidence>
<evidence type="ECO:0000256" key="7">
    <source>
        <dbReference type="SAM" id="SignalP"/>
    </source>
</evidence>
<keyword evidence="4" id="KW-0378">Hydrolase</keyword>
<dbReference type="GO" id="GO:0046872">
    <property type="term" value="F:metal ion binding"/>
    <property type="evidence" value="ECO:0007669"/>
    <property type="project" value="UniProtKB-KW"/>
</dbReference>
<comment type="caution">
    <text evidence="11">The sequence shown here is derived from an EMBL/GenBank/DDBJ whole genome shotgun (WGS) entry which is preliminary data.</text>
</comment>
<dbReference type="OrthoDB" id="5289240at2"/>
<feature type="domain" description="Secretion system C-terminal sorting" evidence="10">
    <location>
        <begin position="617"/>
        <end position="684"/>
    </location>
</feature>
<dbReference type="Pfam" id="PF07504">
    <property type="entry name" value="FTP"/>
    <property type="match status" value="1"/>
</dbReference>
<dbReference type="NCBIfam" id="TIGR04183">
    <property type="entry name" value="Por_Secre_tail"/>
    <property type="match status" value="1"/>
</dbReference>
<protein>
    <submittedName>
        <fullName evidence="11">Uncharacterized protein</fullName>
    </submittedName>
</protein>
<organism evidence="11 12">
    <name type="scientific">Flavobacterium columnare</name>
    <dbReference type="NCBI Taxonomy" id="996"/>
    <lineage>
        <taxon>Bacteria</taxon>
        <taxon>Pseudomonadati</taxon>
        <taxon>Bacteroidota</taxon>
        <taxon>Flavobacteriia</taxon>
        <taxon>Flavobacteriales</taxon>
        <taxon>Flavobacteriaceae</taxon>
        <taxon>Flavobacterium</taxon>
    </lineage>
</organism>
<dbReference type="AlphaFoldDB" id="A0A246GAP9"/>
<dbReference type="InterPro" id="IPR025711">
    <property type="entry name" value="PepSY"/>
</dbReference>
<dbReference type="PANTHER" id="PTHR33794:SF1">
    <property type="entry name" value="BACILLOLYSIN"/>
    <property type="match status" value="1"/>
</dbReference>
<feature type="chain" id="PRO_5012738230" evidence="7">
    <location>
        <begin position="21"/>
        <end position="686"/>
    </location>
</feature>
<evidence type="ECO:0000259" key="9">
    <source>
        <dbReference type="Pfam" id="PF07504"/>
    </source>
</evidence>
<evidence type="ECO:0000313" key="12">
    <source>
        <dbReference type="Proteomes" id="UP000198034"/>
    </source>
</evidence>
<keyword evidence="2" id="KW-0479">Metal-binding</keyword>
<evidence type="ECO:0000259" key="10">
    <source>
        <dbReference type="Pfam" id="PF18962"/>
    </source>
</evidence>
<evidence type="ECO:0000313" key="11">
    <source>
        <dbReference type="EMBL" id="OWP77186.1"/>
    </source>
</evidence>
<dbReference type="EMBL" id="MTCY01000019">
    <property type="protein sequence ID" value="OWP77186.1"/>
    <property type="molecule type" value="Genomic_DNA"/>
</dbReference>
<evidence type="ECO:0000256" key="6">
    <source>
        <dbReference type="ARBA" id="ARBA00023049"/>
    </source>
</evidence>
<dbReference type="Proteomes" id="UP000198034">
    <property type="component" value="Unassembled WGS sequence"/>
</dbReference>
<keyword evidence="5" id="KW-0862">Zinc</keyword>
<keyword evidence="6" id="KW-0482">Metalloprotease</keyword>
<dbReference type="InterPro" id="IPR050728">
    <property type="entry name" value="Zinc_Metalloprotease_M4"/>
</dbReference>
<sequence>MKKELFPIVLLVFSSLFLNAQTTNKEKIALDFIYGKSHNNERRTKDEFKLRNVRKGKSGETLRFQQELKGIPIFGAEYIVNFNHDEKIAFSSNSYNSDVENIETTPSLNTEAALKRAKESLDAKGNLVFQESKLFVYNLEKPTRLAYKINLQYDDKPGDWEIFVNAQTGEIISLKNVAVYHHREDKKSNKKINDSKIPYAFRNGSAMVFNPDPLSVTKSTYGVGDYIDNGDNTNESLDNARVNVILPEITFDSRAKLYRLKSSYCDIGDFESPKEGFFEQRSEVFDFTRDKRGFEATNAFYHIDNSLRYIHKTLGITCLPQKNDGLVIFDPHGQNSEYIASSDRISLGVGEIDGGEDADVILHELGHGIHDWMTGDRSSFVQGLGEGCGDYWAQSYSRSLNQWLPTDKEYDVLFNWQGNGESWEGQKRTTNYKEKYPQGLKGSIHTDGQIWATSLMKIYDVIGRKKTDTAFLEGLALTNSTTSQAQAARAFRQAAINMNYPCSDIDTITRIFNDTGYGLDAVPFILNLPANKVEQTGAGNMFPLPDYRLQCNAIVATCDAVLTQNPLPNTNLAPGEHLITITATSPSNRMAPVSKTFNLTVQSNLSNDQFVKLDFSISPNPATNTITLRGEELIAKKMEIFNLLGQKIMEKEMMSNENTLDVSSLHNGIYFVKFQGSTKAKKFIKK</sequence>
<feature type="signal peptide" evidence="7">
    <location>
        <begin position="1"/>
        <end position="20"/>
    </location>
</feature>
<evidence type="ECO:0000256" key="5">
    <source>
        <dbReference type="ARBA" id="ARBA00022833"/>
    </source>
</evidence>
<evidence type="ECO:0000259" key="8">
    <source>
        <dbReference type="Pfam" id="PF03413"/>
    </source>
</evidence>
<evidence type="ECO:0000256" key="3">
    <source>
        <dbReference type="ARBA" id="ARBA00022729"/>
    </source>
</evidence>
<reference evidence="11 12" key="1">
    <citation type="journal article" date="2017" name="Infect. Genet. Evol.">
        <title>Comparative genome analysis of fish pathogen Flavobacterium columnare reveals extensive sequence diversity within the species.</title>
        <authorList>
            <person name="Kayansamruaj P."/>
            <person name="Dong H.T."/>
            <person name="Hirono I."/>
            <person name="Kondo H."/>
            <person name="Senapin S."/>
            <person name="Rodkhum C."/>
        </authorList>
    </citation>
    <scope>NUCLEOTIDE SEQUENCE [LARGE SCALE GENOMIC DNA]</scope>
    <source>
        <strain evidence="11 12">1214</strain>
    </source>
</reference>
<evidence type="ECO:0000256" key="4">
    <source>
        <dbReference type="ARBA" id="ARBA00022801"/>
    </source>
</evidence>
<gene>
    <name evidence="11" type="ORF">BWK62_07980</name>
</gene>
<dbReference type="InterPro" id="IPR026444">
    <property type="entry name" value="Secre_tail"/>
</dbReference>
<feature type="domain" description="FTP" evidence="9">
    <location>
        <begin position="46"/>
        <end position="94"/>
    </location>
</feature>
<dbReference type="GO" id="GO:0006508">
    <property type="term" value="P:proteolysis"/>
    <property type="evidence" value="ECO:0007669"/>
    <property type="project" value="UniProtKB-KW"/>
</dbReference>
<evidence type="ECO:0000256" key="2">
    <source>
        <dbReference type="ARBA" id="ARBA00022723"/>
    </source>
</evidence>
<accession>A0A246GAP9</accession>